<dbReference type="Proteomes" id="UP001165960">
    <property type="component" value="Unassembled WGS sequence"/>
</dbReference>
<evidence type="ECO:0000313" key="1">
    <source>
        <dbReference type="EMBL" id="KAJ9087748.1"/>
    </source>
</evidence>
<reference evidence="1" key="1">
    <citation type="submission" date="2022-04" db="EMBL/GenBank/DDBJ databases">
        <title>Genome of the entomopathogenic fungus Entomophthora muscae.</title>
        <authorList>
            <person name="Elya C."/>
            <person name="Lovett B.R."/>
            <person name="Lee E."/>
            <person name="Macias A.M."/>
            <person name="Hajek A.E."/>
            <person name="De Bivort B.L."/>
            <person name="Kasson M.T."/>
            <person name="De Fine Licht H.H."/>
            <person name="Stajich J.E."/>
        </authorList>
    </citation>
    <scope>NUCLEOTIDE SEQUENCE</scope>
    <source>
        <strain evidence="1">Berkeley</strain>
    </source>
</reference>
<organism evidence="1 2">
    <name type="scientific">Entomophthora muscae</name>
    <dbReference type="NCBI Taxonomy" id="34485"/>
    <lineage>
        <taxon>Eukaryota</taxon>
        <taxon>Fungi</taxon>
        <taxon>Fungi incertae sedis</taxon>
        <taxon>Zoopagomycota</taxon>
        <taxon>Entomophthoromycotina</taxon>
        <taxon>Entomophthoromycetes</taxon>
        <taxon>Entomophthorales</taxon>
        <taxon>Entomophthoraceae</taxon>
        <taxon>Entomophthora</taxon>
    </lineage>
</organism>
<dbReference type="EMBL" id="QTSX02000205">
    <property type="protein sequence ID" value="KAJ9087748.1"/>
    <property type="molecule type" value="Genomic_DNA"/>
</dbReference>
<name>A0ACC2ULP8_9FUNG</name>
<accession>A0ACC2ULP8</accession>
<protein>
    <submittedName>
        <fullName evidence="1">Uncharacterized protein</fullName>
    </submittedName>
</protein>
<evidence type="ECO:0000313" key="2">
    <source>
        <dbReference type="Proteomes" id="UP001165960"/>
    </source>
</evidence>
<sequence length="311" mass="34874">MNNTAARSSIGLLYSRIVENESPYLQQGKRSFSRLFLANQETIEDPNMALPSLANMRDFVWYAAINNCPDNQLKKWSCRGCLHIPGATFISSFDSFFWGGHGYLAVDHLRKRIICSFRGIANTRNKVSALDVTRSPLIYTGDSSILVASGILNTMESLDFISPLAKLLHGNQHASYKVAFVGHSLGGSIASLALIKAQAIPNLDWKRLELYTWGQPRTGNSRFAQWYDKKPITSARVVNNTDSVPLVTSTALDYCHHMNEVWIQGPPNDYKLTYCSNKQLEDPNCSASTPLLNIRESYHMVYFGVDLQHDC</sequence>
<keyword evidence="2" id="KW-1185">Reference proteome</keyword>
<gene>
    <name evidence="1" type="ORF">DSO57_1030196</name>
</gene>
<comment type="caution">
    <text evidence="1">The sequence shown here is derived from an EMBL/GenBank/DDBJ whole genome shotgun (WGS) entry which is preliminary data.</text>
</comment>
<proteinExistence type="predicted"/>